<dbReference type="GO" id="GO:0008061">
    <property type="term" value="F:chitin binding"/>
    <property type="evidence" value="ECO:0007669"/>
    <property type="project" value="UniProtKB-KW"/>
</dbReference>
<comment type="caution">
    <text evidence="3">The sequence shown here is derived from an EMBL/GenBank/DDBJ whole genome shotgun (WGS) entry which is preliminary data.</text>
</comment>
<keyword evidence="4" id="KW-1185">Reference proteome</keyword>
<reference evidence="3" key="1">
    <citation type="submission" date="2022-09" db="EMBL/GenBank/DDBJ databases">
        <title>Fusarium specimens isolated from Avocado Roots.</title>
        <authorList>
            <person name="Stajich J."/>
            <person name="Roper C."/>
            <person name="Heimlech-Rivalta G."/>
        </authorList>
    </citation>
    <scope>NUCLEOTIDE SEQUENCE</scope>
    <source>
        <strain evidence="3">A02</strain>
    </source>
</reference>
<evidence type="ECO:0000256" key="1">
    <source>
        <dbReference type="ARBA" id="ARBA00022669"/>
    </source>
</evidence>
<dbReference type="AlphaFoldDB" id="A0A9W8RG95"/>
<name>A0A9W8RG95_9HYPO</name>
<dbReference type="EMBL" id="JAOQAV010000003">
    <property type="protein sequence ID" value="KAJ4195540.1"/>
    <property type="molecule type" value="Genomic_DNA"/>
</dbReference>
<gene>
    <name evidence="3" type="ORF">NW755_001702</name>
</gene>
<dbReference type="Proteomes" id="UP001152087">
    <property type="component" value="Unassembled WGS sequence"/>
</dbReference>
<dbReference type="PANTHER" id="PTHR47700:SF1">
    <property type="entry name" value="CHITINASE"/>
    <property type="match status" value="1"/>
</dbReference>
<dbReference type="PANTHER" id="PTHR47700">
    <property type="entry name" value="V CHITINASE, PUTATIVE (AFU_ORTHOLOGUE AFUA_6G13720)-RELATED"/>
    <property type="match status" value="1"/>
</dbReference>
<protein>
    <submittedName>
        <fullName evidence="3">Uncharacterized protein</fullName>
    </submittedName>
</protein>
<evidence type="ECO:0000313" key="3">
    <source>
        <dbReference type="EMBL" id="KAJ4195540.1"/>
    </source>
</evidence>
<keyword evidence="2" id="KW-0843">Virulence</keyword>
<accession>A0A9W8RG95</accession>
<sequence length="73" mass="7497">MFAQSGQATIGLYVGQGLQSQVIGSSALKLFEDNLANLNVTTPTLAMQFCGPDLGGAHSFGLMVTSNATFGSL</sequence>
<dbReference type="InterPro" id="IPR053214">
    <property type="entry name" value="LysM12-like"/>
</dbReference>
<keyword evidence="1" id="KW-0147">Chitin-binding</keyword>
<evidence type="ECO:0000313" key="4">
    <source>
        <dbReference type="Proteomes" id="UP001152087"/>
    </source>
</evidence>
<organism evidence="3 4">
    <name type="scientific">Fusarium falciforme</name>
    <dbReference type="NCBI Taxonomy" id="195108"/>
    <lineage>
        <taxon>Eukaryota</taxon>
        <taxon>Fungi</taxon>
        <taxon>Dikarya</taxon>
        <taxon>Ascomycota</taxon>
        <taxon>Pezizomycotina</taxon>
        <taxon>Sordariomycetes</taxon>
        <taxon>Hypocreomycetidae</taxon>
        <taxon>Hypocreales</taxon>
        <taxon>Nectriaceae</taxon>
        <taxon>Fusarium</taxon>
        <taxon>Fusarium solani species complex</taxon>
    </lineage>
</organism>
<proteinExistence type="predicted"/>
<evidence type="ECO:0000256" key="2">
    <source>
        <dbReference type="ARBA" id="ARBA00023026"/>
    </source>
</evidence>